<accession>A0A8C5EC10</accession>
<keyword evidence="13" id="KW-1185">Reference proteome</keyword>
<evidence type="ECO:0000256" key="5">
    <source>
        <dbReference type="ARBA" id="ARBA00022692"/>
    </source>
</evidence>
<evidence type="ECO:0000256" key="9">
    <source>
        <dbReference type="ARBA" id="ARBA00023136"/>
    </source>
</evidence>
<comment type="subcellular location">
    <subcellularLocation>
        <location evidence="1">Endoplasmic reticulum membrane</location>
        <topology evidence="1">Single-pass type I membrane protein</topology>
    </subcellularLocation>
    <subcellularLocation>
        <location evidence="2">Endoplasmic reticulum-Golgi intermediate compartment membrane</location>
        <topology evidence="2">Single-pass type I membrane protein</topology>
    </subcellularLocation>
    <subcellularLocation>
        <location evidence="3">Golgi apparatus</location>
        <location evidence="3">cis-Golgi network membrane</location>
        <topology evidence="3">Single-pass type I membrane protein</topology>
    </subcellularLocation>
    <subcellularLocation>
        <location evidence="10">Membrane</location>
        <topology evidence="10">Single-pass type I membrane protein</topology>
    </subcellularLocation>
</comment>
<evidence type="ECO:0000256" key="4">
    <source>
        <dbReference type="ARBA" id="ARBA00007104"/>
    </source>
</evidence>
<organism evidence="12 13">
    <name type="scientific">Gouania willdenowi</name>
    <name type="common">Blunt-snouted clingfish</name>
    <name type="synonym">Lepadogaster willdenowi</name>
    <dbReference type="NCBI Taxonomy" id="441366"/>
    <lineage>
        <taxon>Eukaryota</taxon>
        <taxon>Metazoa</taxon>
        <taxon>Chordata</taxon>
        <taxon>Craniata</taxon>
        <taxon>Vertebrata</taxon>
        <taxon>Euteleostomi</taxon>
        <taxon>Actinopterygii</taxon>
        <taxon>Neopterygii</taxon>
        <taxon>Teleostei</taxon>
        <taxon>Neoteleostei</taxon>
        <taxon>Acanthomorphata</taxon>
        <taxon>Ovalentaria</taxon>
        <taxon>Blenniimorphae</taxon>
        <taxon>Blenniiformes</taxon>
        <taxon>Gobiesocoidei</taxon>
        <taxon>Gobiesocidae</taxon>
        <taxon>Gobiesocinae</taxon>
        <taxon>Gouania</taxon>
    </lineage>
</organism>
<evidence type="ECO:0000256" key="2">
    <source>
        <dbReference type="ARBA" id="ARBA00004151"/>
    </source>
</evidence>
<dbReference type="Pfam" id="PF01105">
    <property type="entry name" value="EMP24_GP25L"/>
    <property type="match status" value="1"/>
</dbReference>
<keyword evidence="6" id="KW-0732">Signal</keyword>
<dbReference type="SUPFAM" id="SSF101576">
    <property type="entry name" value="Supernatant protein factor (SPF), C-terminal domain"/>
    <property type="match status" value="1"/>
</dbReference>
<reference evidence="12" key="3">
    <citation type="submission" date="2025-09" db="UniProtKB">
        <authorList>
            <consortium name="Ensembl"/>
        </authorList>
    </citation>
    <scope>IDENTIFICATION</scope>
</reference>
<keyword evidence="7" id="KW-0256">Endoplasmic reticulum</keyword>
<dbReference type="GO" id="GO:0005794">
    <property type="term" value="C:Golgi apparatus"/>
    <property type="evidence" value="ECO:0007669"/>
    <property type="project" value="UniProtKB-SubCell"/>
</dbReference>
<evidence type="ECO:0000256" key="8">
    <source>
        <dbReference type="ARBA" id="ARBA00022989"/>
    </source>
</evidence>
<dbReference type="PROSITE" id="PS50866">
    <property type="entry name" value="GOLD"/>
    <property type="match status" value="1"/>
</dbReference>
<evidence type="ECO:0000256" key="7">
    <source>
        <dbReference type="ARBA" id="ARBA00022824"/>
    </source>
</evidence>
<keyword evidence="8" id="KW-1133">Transmembrane helix</keyword>
<dbReference type="SMART" id="SM01190">
    <property type="entry name" value="EMP24_GP25L"/>
    <property type="match status" value="1"/>
</dbReference>
<evidence type="ECO:0000259" key="11">
    <source>
        <dbReference type="PROSITE" id="PS50866"/>
    </source>
</evidence>
<name>A0A8C5EC10_GOUWI</name>
<dbReference type="AlphaFoldDB" id="A0A8C5EC10"/>
<dbReference type="InterPro" id="IPR009038">
    <property type="entry name" value="GOLD_dom"/>
</dbReference>
<evidence type="ECO:0000256" key="6">
    <source>
        <dbReference type="ARBA" id="ARBA00022729"/>
    </source>
</evidence>
<evidence type="ECO:0000313" key="12">
    <source>
        <dbReference type="Ensembl" id="ENSGWIP00000019239.1"/>
    </source>
</evidence>
<evidence type="ECO:0000256" key="10">
    <source>
        <dbReference type="RuleBase" id="RU003827"/>
    </source>
</evidence>
<evidence type="ECO:0000256" key="3">
    <source>
        <dbReference type="ARBA" id="ARBA00004619"/>
    </source>
</evidence>
<keyword evidence="5 10" id="KW-0812">Transmembrane</keyword>
<reference evidence="12" key="1">
    <citation type="submission" date="2020-06" db="EMBL/GenBank/DDBJ databases">
        <authorList>
            <consortium name="Wellcome Sanger Institute Data Sharing"/>
        </authorList>
    </citation>
    <scope>NUCLEOTIDE SEQUENCE [LARGE SCALE GENOMIC DNA]</scope>
</reference>
<dbReference type="GO" id="GO:0005789">
    <property type="term" value="C:endoplasmic reticulum membrane"/>
    <property type="evidence" value="ECO:0007669"/>
    <property type="project" value="UniProtKB-SubCell"/>
</dbReference>
<feature type="domain" description="GOLD" evidence="11">
    <location>
        <begin position="34"/>
        <end position="118"/>
    </location>
</feature>
<sequence length="187" mass="21715">MSGSSCYFHINLMNQYILTVLDTVLTFELPDNARQCFYKDIIIGTKSTLMFKVVMGGHFDVDCRLEDPEGTTLYKKMKKQYDSFTFNATKNRTYKFCFSNKFSTFTHKTKRVTAYTQMESACVSIFKALKSIIHYQTHFRAKDLNTGVQVHRRTLHQLVVIINQVVLLRSFFPDRPPPSVLDPNIMV</sequence>
<dbReference type="GO" id="GO:0033116">
    <property type="term" value="C:endoplasmic reticulum-Golgi intermediate compartment membrane"/>
    <property type="evidence" value="ECO:0007669"/>
    <property type="project" value="UniProtKB-SubCell"/>
</dbReference>
<evidence type="ECO:0000256" key="1">
    <source>
        <dbReference type="ARBA" id="ARBA00004115"/>
    </source>
</evidence>
<dbReference type="InterPro" id="IPR015720">
    <property type="entry name" value="Emp24-like"/>
</dbReference>
<proteinExistence type="inferred from homology"/>
<evidence type="ECO:0000313" key="13">
    <source>
        <dbReference type="Proteomes" id="UP000694680"/>
    </source>
</evidence>
<dbReference type="InterPro" id="IPR036598">
    <property type="entry name" value="GOLD_dom_sf"/>
</dbReference>
<dbReference type="PANTHER" id="PTHR22811">
    <property type="entry name" value="TRANSMEMBRANE EMP24 DOMAIN-CONTAINING PROTEIN"/>
    <property type="match status" value="1"/>
</dbReference>
<comment type="similarity">
    <text evidence="4 10">Belongs to the EMP24/GP25L family.</text>
</comment>
<keyword evidence="9" id="KW-0472">Membrane</keyword>
<dbReference type="Ensembl" id="ENSGWIT00000021172.1">
    <property type="protein sequence ID" value="ENSGWIP00000019239.1"/>
    <property type="gene ID" value="ENSGWIG00000010540.1"/>
</dbReference>
<protein>
    <submittedName>
        <fullName evidence="12">Transmembrane p24 trafficking protein 7</fullName>
    </submittedName>
</protein>
<dbReference type="Proteomes" id="UP000694680">
    <property type="component" value="Chromosome 7"/>
</dbReference>
<reference evidence="12" key="2">
    <citation type="submission" date="2025-08" db="UniProtKB">
        <authorList>
            <consortium name="Ensembl"/>
        </authorList>
    </citation>
    <scope>IDENTIFICATION</scope>
</reference>